<evidence type="ECO:0000313" key="4">
    <source>
        <dbReference type="EMBL" id="KAF0972628.1"/>
    </source>
</evidence>
<comment type="caution">
    <text evidence="4">The sequence shown here is derived from an EMBL/GenBank/DDBJ whole genome shotgun (WGS) entry which is preliminary data.</text>
</comment>
<reference evidence="4 5" key="1">
    <citation type="journal article" date="2019" name="Sci. Rep.">
        <title>Nanopore sequencing improves the draft genome of the human pathogenic amoeba Naegleria fowleri.</title>
        <authorList>
            <person name="Liechti N."/>
            <person name="Schurch N."/>
            <person name="Bruggmann R."/>
            <person name="Wittwer M."/>
        </authorList>
    </citation>
    <scope>NUCLEOTIDE SEQUENCE [LARGE SCALE GENOMIC DNA]</scope>
    <source>
        <strain evidence="4 5">ATCC 30894</strain>
    </source>
</reference>
<evidence type="ECO:0000256" key="2">
    <source>
        <dbReference type="ARBA" id="ARBA00022737"/>
    </source>
</evidence>
<keyword evidence="2" id="KW-0677">Repeat</keyword>
<accession>A0A6A5BF94</accession>
<gene>
    <name evidence="4" type="ORF">FDP41_008877</name>
</gene>
<dbReference type="EMBL" id="VFQX01000066">
    <property type="protein sequence ID" value="KAF0972628.1"/>
    <property type="molecule type" value="Genomic_DNA"/>
</dbReference>
<evidence type="ECO:0000256" key="1">
    <source>
        <dbReference type="ARBA" id="ARBA00022441"/>
    </source>
</evidence>
<protein>
    <recommendedName>
        <fullName evidence="6">DUF4110 domain-containing protein</fullName>
    </recommendedName>
</protein>
<evidence type="ECO:0000256" key="3">
    <source>
        <dbReference type="SAM" id="MobiDB-lite"/>
    </source>
</evidence>
<evidence type="ECO:0000313" key="5">
    <source>
        <dbReference type="Proteomes" id="UP000444721"/>
    </source>
</evidence>
<feature type="region of interest" description="Disordered" evidence="3">
    <location>
        <begin position="463"/>
        <end position="534"/>
    </location>
</feature>
<feature type="compositionally biased region" description="Basic and acidic residues" evidence="3">
    <location>
        <begin position="463"/>
        <end position="473"/>
    </location>
</feature>
<evidence type="ECO:0008006" key="6">
    <source>
        <dbReference type="Google" id="ProtNLM"/>
    </source>
</evidence>
<feature type="compositionally biased region" description="Low complexity" evidence="3">
    <location>
        <begin position="498"/>
        <end position="523"/>
    </location>
</feature>
<proteinExistence type="predicted"/>
<feature type="compositionally biased region" description="Basic residues" evidence="3">
    <location>
        <begin position="524"/>
        <end position="534"/>
    </location>
</feature>
<keyword evidence="1" id="KW-0880">Kelch repeat</keyword>
<dbReference type="VEuPathDB" id="AmoebaDB:NF0070540"/>
<dbReference type="OMA" id="AWLLHIH"/>
<dbReference type="InterPro" id="IPR015915">
    <property type="entry name" value="Kelch-typ_b-propeller"/>
</dbReference>
<dbReference type="Gene3D" id="2.120.10.80">
    <property type="entry name" value="Kelch-type beta propeller"/>
    <property type="match status" value="2"/>
</dbReference>
<dbReference type="GeneID" id="68116094"/>
<sequence length="534" mass="60301">MASQSSSVVMIDSSAQDKIHISTSSQSKDKISESEQRAILCTSTNVDGEGPEYFLMSLVRGEDEDLLYMYGGENNKGLLSNVLHVLDPHLLQWKQISWKKSDDHSSNDFPPKVEGHSMSFVKVGERKEIIFFGGLDNMRLSGYGNTLFALDVNSLKWEIIQAQSSSNMPHDIHGRRQHAAVCVGSKLYVFGGEMLTDMNEIKLLDDLIVFDRESCTWSSPFEQDQPIVKPPPMRGHSMLYDGGSNLYVYGGKTEHTYSDQMWRLNIENMKWELIEPSTQSTTPKGREMHSAILLDNIMYFYGGWSQRGPTNELISFNLEDRVWKHWKHSLSQSKDSIRFGHCAAIVNSNQLVVLGGRNHLFQNQPGVLTFSLQKGEMDEMPKESANLIKPTLQQVIELDSDEKILLEKCGKTLSQQDALDVTKYKTIFSELTEQQIKFYEELAIILASQAETAKEVKELLEQNRRKEEQKQSETENSLKPIVPAKSEISDTKENEKSTTPTTTRDPPSGLTLSPPASSASPSKPNKKNKKKKKK</sequence>
<dbReference type="AlphaFoldDB" id="A0A6A5BF94"/>
<dbReference type="Pfam" id="PF24681">
    <property type="entry name" value="Kelch_KLHDC2_KLHL20_DRC7"/>
    <property type="match status" value="1"/>
</dbReference>
<dbReference type="SUPFAM" id="SSF117281">
    <property type="entry name" value="Kelch motif"/>
    <property type="match status" value="1"/>
</dbReference>
<name>A0A6A5BF94_NAEFO</name>
<dbReference type="Proteomes" id="UP000444721">
    <property type="component" value="Unassembled WGS sequence"/>
</dbReference>
<dbReference type="PANTHER" id="PTHR46093">
    <property type="entry name" value="ACYL-COA-BINDING DOMAIN-CONTAINING PROTEIN 5"/>
    <property type="match status" value="1"/>
</dbReference>
<feature type="compositionally biased region" description="Basic and acidic residues" evidence="3">
    <location>
        <begin position="487"/>
        <end position="496"/>
    </location>
</feature>
<keyword evidence="5" id="KW-1185">Reference proteome</keyword>
<dbReference type="VEuPathDB" id="AmoebaDB:FDP41_008877"/>
<dbReference type="PANTHER" id="PTHR46093:SF18">
    <property type="entry name" value="FIBRONECTIN TYPE-III DOMAIN-CONTAINING PROTEIN"/>
    <property type="match status" value="1"/>
</dbReference>
<dbReference type="VEuPathDB" id="AmoebaDB:NfTy_047950"/>
<organism evidence="4 5">
    <name type="scientific">Naegleria fowleri</name>
    <name type="common">Brain eating amoeba</name>
    <dbReference type="NCBI Taxonomy" id="5763"/>
    <lineage>
        <taxon>Eukaryota</taxon>
        <taxon>Discoba</taxon>
        <taxon>Heterolobosea</taxon>
        <taxon>Tetramitia</taxon>
        <taxon>Eutetramitia</taxon>
        <taxon>Vahlkampfiidae</taxon>
        <taxon>Naegleria</taxon>
    </lineage>
</organism>
<dbReference type="RefSeq" id="XP_044557342.1">
    <property type="nucleotide sequence ID" value="XM_044712776.1"/>
</dbReference>
<dbReference type="OrthoDB" id="10251809at2759"/>